<name>A0ABQ1HYE4_9ALTE</name>
<dbReference type="InterPro" id="IPR042099">
    <property type="entry name" value="ANL_N_sf"/>
</dbReference>
<dbReference type="Pfam" id="PF00501">
    <property type="entry name" value="AMP-binding"/>
    <property type="match status" value="1"/>
</dbReference>
<dbReference type="Proteomes" id="UP000651977">
    <property type="component" value="Unassembled WGS sequence"/>
</dbReference>
<evidence type="ECO:0000313" key="6">
    <source>
        <dbReference type="Proteomes" id="UP000651977"/>
    </source>
</evidence>
<keyword evidence="3" id="KW-0443">Lipid metabolism</keyword>
<evidence type="ECO:0000313" key="5">
    <source>
        <dbReference type="EMBL" id="GGA99052.1"/>
    </source>
</evidence>
<sequence length="593" mass="66559">MQHIVSLLERQAKQQPQQVALKIWRDQAWQCFSWKDFSQQWTQVAKGLINLGHQPQQGVAIMSPNMPEWTIADLGILAARGCVVPIYPTNTVEQSQYIAEDANCKILFVGQQEQLEIGVQLLESGSIETIVCFETCLRPANTNILSWNEFLALGQNSDNTDLATRRQQIKMDDLATLIYTSGTTGEPKGVMLDHANFASAFAMHDQRLSVDSSDVSLSFLPLSHVFERAWTYYVLYRGASNIYLEDPAKIQEALPRSQATLMCSVPRLYEKIHSAILQKVSKASTGKQALFNWAMEIAEQALTLKQTQQQPNLVHKLQYRLANKLVLSKLRAIFGPAKLLPCSGAKLADDINHFFQCLNVPITYGYGMTESTATVSCYTEQHKCLGSIGQPLDGLQVRISEQGEILVKGPTVMRGYYNKPEATAETMVDGWLHTGDAGNLDAEGNLQLTERIKELMKTSGGKYIAPQRVEGALIREPLIEQVAIIADARHFVSALIVPAFEVLEQHAKQLGIKWQHRDELLENTEIKNLIQSRLKQVQANLARFEQVKKFTLLPREFCMKQGELTPTLKLRRAVIESRFAEQISAMYADPTRA</sequence>
<dbReference type="PRINTS" id="PR00154">
    <property type="entry name" value="AMPBINDING"/>
</dbReference>
<dbReference type="PROSITE" id="PS00455">
    <property type="entry name" value="AMP_BINDING"/>
    <property type="match status" value="1"/>
</dbReference>
<dbReference type="InterPro" id="IPR000873">
    <property type="entry name" value="AMP-dep_synth/lig_dom"/>
</dbReference>
<reference evidence="6" key="1">
    <citation type="journal article" date="2019" name="Int. J. Syst. Evol. Microbiol.">
        <title>The Global Catalogue of Microorganisms (GCM) 10K type strain sequencing project: providing services to taxonomists for standard genome sequencing and annotation.</title>
        <authorList>
            <consortium name="The Broad Institute Genomics Platform"/>
            <consortium name="The Broad Institute Genome Sequencing Center for Infectious Disease"/>
            <person name="Wu L."/>
            <person name="Ma J."/>
        </authorList>
    </citation>
    <scope>NUCLEOTIDE SEQUENCE [LARGE SCALE GENOMIC DNA]</scope>
    <source>
        <strain evidence="6">CGMCC 1.10131</strain>
    </source>
</reference>
<dbReference type="PANTHER" id="PTHR43272:SF32">
    <property type="entry name" value="AMP-DEPENDENT SYNTHETASE_LIGASE DOMAIN-CONTAINING PROTEIN"/>
    <property type="match status" value="1"/>
</dbReference>
<protein>
    <submittedName>
        <fullName evidence="5">Long-chain-fatty-acid--CoA ligase</fullName>
    </submittedName>
</protein>
<accession>A0ABQ1HYE4</accession>
<keyword evidence="2" id="KW-0276">Fatty acid metabolism</keyword>
<organism evidence="5 6">
    <name type="scientific">Agarivorans gilvus</name>
    <dbReference type="NCBI Taxonomy" id="680279"/>
    <lineage>
        <taxon>Bacteria</taxon>
        <taxon>Pseudomonadati</taxon>
        <taxon>Pseudomonadota</taxon>
        <taxon>Gammaproteobacteria</taxon>
        <taxon>Alteromonadales</taxon>
        <taxon>Alteromonadaceae</taxon>
        <taxon>Agarivorans</taxon>
    </lineage>
</organism>
<dbReference type="PANTHER" id="PTHR43272">
    <property type="entry name" value="LONG-CHAIN-FATTY-ACID--COA LIGASE"/>
    <property type="match status" value="1"/>
</dbReference>
<evidence type="ECO:0000256" key="1">
    <source>
        <dbReference type="ARBA" id="ARBA00022598"/>
    </source>
</evidence>
<dbReference type="Pfam" id="PF23562">
    <property type="entry name" value="AMP-binding_C_3"/>
    <property type="match status" value="1"/>
</dbReference>
<keyword evidence="1 5" id="KW-0436">Ligase</keyword>
<dbReference type="InterPro" id="IPR020459">
    <property type="entry name" value="AMP-binding"/>
</dbReference>
<evidence type="ECO:0000259" key="4">
    <source>
        <dbReference type="Pfam" id="PF00501"/>
    </source>
</evidence>
<dbReference type="Gene3D" id="3.40.50.12780">
    <property type="entry name" value="N-terminal domain of ligase-like"/>
    <property type="match status" value="1"/>
</dbReference>
<dbReference type="EMBL" id="BMDY01000004">
    <property type="protein sequence ID" value="GGA99052.1"/>
    <property type="molecule type" value="Genomic_DNA"/>
</dbReference>
<keyword evidence="6" id="KW-1185">Reference proteome</keyword>
<gene>
    <name evidence="5" type="ORF">GCM10007414_10130</name>
</gene>
<evidence type="ECO:0000256" key="3">
    <source>
        <dbReference type="ARBA" id="ARBA00023098"/>
    </source>
</evidence>
<dbReference type="GO" id="GO:0016874">
    <property type="term" value="F:ligase activity"/>
    <property type="evidence" value="ECO:0007669"/>
    <property type="project" value="UniProtKB-KW"/>
</dbReference>
<dbReference type="RefSeq" id="WP_055732129.1">
    <property type="nucleotide sequence ID" value="NZ_BMDY01000004.1"/>
</dbReference>
<dbReference type="SUPFAM" id="SSF56801">
    <property type="entry name" value="Acetyl-CoA synthetase-like"/>
    <property type="match status" value="1"/>
</dbReference>
<comment type="caution">
    <text evidence="5">The sequence shown here is derived from an EMBL/GenBank/DDBJ whole genome shotgun (WGS) entry which is preliminary data.</text>
</comment>
<dbReference type="CDD" id="cd05907">
    <property type="entry name" value="VL_LC_FACS_like"/>
    <property type="match status" value="1"/>
</dbReference>
<dbReference type="InterPro" id="IPR020845">
    <property type="entry name" value="AMP-binding_CS"/>
</dbReference>
<feature type="domain" description="AMP-dependent synthetase/ligase" evidence="4">
    <location>
        <begin position="8"/>
        <end position="417"/>
    </location>
</feature>
<proteinExistence type="predicted"/>
<evidence type="ECO:0000256" key="2">
    <source>
        <dbReference type="ARBA" id="ARBA00022832"/>
    </source>
</evidence>